<dbReference type="AlphaFoldDB" id="A0A4P9ZPZ5"/>
<reference evidence="7" key="1">
    <citation type="journal article" date="2018" name="Nat. Microbiol.">
        <title>Leveraging single-cell genomics to expand the fungal tree of life.</title>
        <authorList>
            <person name="Ahrendt S.R."/>
            <person name="Quandt C.A."/>
            <person name="Ciobanu D."/>
            <person name="Clum A."/>
            <person name="Salamov A."/>
            <person name="Andreopoulos B."/>
            <person name="Cheng J.F."/>
            <person name="Woyke T."/>
            <person name="Pelin A."/>
            <person name="Henrissat B."/>
            <person name="Reynolds N.K."/>
            <person name="Benny G.L."/>
            <person name="Smith M.E."/>
            <person name="James T.Y."/>
            <person name="Grigoriev I.V."/>
        </authorList>
    </citation>
    <scope>NUCLEOTIDE SEQUENCE [LARGE SCALE GENOMIC DNA]</scope>
    <source>
        <strain evidence="7">RSA 468</strain>
    </source>
</reference>
<dbReference type="InterPro" id="IPR052430">
    <property type="entry name" value="IVT-Associated"/>
</dbReference>
<feature type="transmembrane region" description="Helical" evidence="5">
    <location>
        <begin position="6"/>
        <end position="23"/>
    </location>
</feature>
<evidence type="ECO:0000256" key="5">
    <source>
        <dbReference type="SAM" id="Phobius"/>
    </source>
</evidence>
<feature type="non-terminal residue" evidence="6">
    <location>
        <position position="181"/>
    </location>
</feature>
<dbReference type="GO" id="GO:0016020">
    <property type="term" value="C:membrane"/>
    <property type="evidence" value="ECO:0007669"/>
    <property type="project" value="UniProtKB-SubCell"/>
</dbReference>
<dbReference type="PANTHER" id="PTHR47804:SF3">
    <property type="entry name" value="PROTEIN BRE4"/>
    <property type="match status" value="1"/>
</dbReference>
<evidence type="ECO:0000256" key="4">
    <source>
        <dbReference type="ARBA" id="ARBA00023136"/>
    </source>
</evidence>
<evidence type="ECO:0000256" key="3">
    <source>
        <dbReference type="ARBA" id="ARBA00022989"/>
    </source>
</evidence>
<keyword evidence="2 5" id="KW-0812">Transmembrane</keyword>
<organism evidence="6 7">
    <name type="scientific">Dimargaris cristalligena</name>
    <dbReference type="NCBI Taxonomy" id="215637"/>
    <lineage>
        <taxon>Eukaryota</taxon>
        <taxon>Fungi</taxon>
        <taxon>Fungi incertae sedis</taxon>
        <taxon>Zoopagomycota</taxon>
        <taxon>Kickxellomycotina</taxon>
        <taxon>Dimargaritomycetes</taxon>
        <taxon>Dimargaritales</taxon>
        <taxon>Dimargaritaceae</taxon>
        <taxon>Dimargaris</taxon>
    </lineage>
</organism>
<dbReference type="STRING" id="215637.A0A4P9ZPZ5"/>
<evidence type="ECO:0000256" key="1">
    <source>
        <dbReference type="ARBA" id="ARBA00004141"/>
    </source>
</evidence>
<feature type="transmembrane region" description="Helical" evidence="5">
    <location>
        <begin position="30"/>
        <end position="49"/>
    </location>
</feature>
<accession>A0A4P9ZPZ5</accession>
<comment type="subcellular location">
    <subcellularLocation>
        <location evidence="1">Membrane</location>
        <topology evidence="1">Multi-pass membrane protein</topology>
    </subcellularLocation>
</comment>
<keyword evidence="3 5" id="KW-1133">Transmembrane helix</keyword>
<gene>
    <name evidence="6" type="ORF">BJ085DRAFT_14304</name>
</gene>
<proteinExistence type="predicted"/>
<evidence type="ECO:0000256" key="2">
    <source>
        <dbReference type="ARBA" id="ARBA00022692"/>
    </source>
</evidence>
<evidence type="ECO:0000313" key="6">
    <source>
        <dbReference type="EMBL" id="RKP34781.1"/>
    </source>
</evidence>
<protein>
    <recommendedName>
        <fullName evidence="8">DUF2421 domain-containing protein</fullName>
    </recommendedName>
</protein>
<keyword evidence="7" id="KW-1185">Reference proteome</keyword>
<dbReference type="Proteomes" id="UP000268162">
    <property type="component" value="Unassembled WGS sequence"/>
</dbReference>
<dbReference type="PANTHER" id="PTHR47804">
    <property type="entry name" value="60S RIBOSOMAL PROTEIN L19"/>
    <property type="match status" value="1"/>
</dbReference>
<dbReference type="EMBL" id="ML003073">
    <property type="protein sequence ID" value="RKP34781.1"/>
    <property type="molecule type" value="Genomic_DNA"/>
</dbReference>
<name>A0A4P9ZPZ5_9FUNG</name>
<keyword evidence="4 5" id="KW-0472">Membrane</keyword>
<sequence>MSIYRVVGTVYAVLVSLIGWHMTTGNKYGLFIVSIVFSAPAFYVIIFTPHKGVGYLSSSRLWTSLAGIVVALLFNAWLWPRIARVELRHFTALGLDTLGNIYSQLTAKLPYDHLQASVTKSTRKMQDLLGRSQIMLQESMLEPRLRGPFPAAVYTEILGRLQNILDRFISMSVTTNYISPE</sequence>
<evidence type="ECO:0000313" key="7">
    <source>
        <dbReference type="Proteomes" id="UP000268162"/>
    </source>
</evidence>
<evidence type="ECO:0008006" key="8">
    <source>
        <dbReference type="Google" id="ProtNLM"/>
    </source>
</evidence>
<feature type="transmembrane region" description="Helical" evidence="5">
    <location>
        <begin position="61"/>
        <end position="79"/>
    </location>
</feature>